<feature type="non-terminal residue" evidence="3">
    <location>
        <position position="1"/>
    </location>
</feature>
<accession>A0A8S2SFY1</accession>
<dbReference type="AlphaFoldDB" id="A0A8S2SFY1"/>
<feature type="region of interest" description="Disordered" evidence="1">
    <location>
        <begin position="1"/>
        <end position="39"/>
    </location>
</feature>
<feature type="region of interest" description="Disordered" evidence="1">
    <location>
        <begin position="51"/>
        <end position="103"/>
    </location>
</feature>
<organism evidence="3 4">
    <name type="scientific">Rotaria magnacalcarata</name>
    <dbReference type="NCBI Taxonomy" id="392030"/>
    <lineage>
        <taxon>Eukaryota</taxon>
        <taxon>Metazoa</taxon>
        <taxon>Spiralia</taxon>
        <taxon>Gnathifera</taxon>
        <taxon>Rotifera</taxon>
        <taxon>Eurotatoria</taxon>
        <taxon>Bdelloidea</taxon>
        <taxon>Philodinida</taxon>
        <taxon>Philodinidae</taxon>
        <taxon>Rotaria</taxon>
    </lineage>
</organism>
<sequence length="103" mass="11363">ILSSSTSDSETSENEITSSSSSTNRRHKKPTIHSPIYKSTIISNEKKKLTKIIPSSLSSPSLCDSQKKREKSNSATNKKTKSTTDMEHDMKPVIKIAKISPDI</sequence>
<feature type="compositionally biased region" description="Basic and acidic residues" evidence="1">
    <location>
        <begin position="82"/>
        <end position="92"/>
    </location>
</feature>
<name>A0A8S2SFY1_9BILA</name>
<protein>
    <submittedName>
        <fullName evidence="3">Uncharacterized protein</fullName>
    </submittedName>
</protein>
<feature type="compositionally biased region" description="Low complexity" evidence="1">
    <location>
        <begin position="52"/>
        <end position="62"/>
    </location>
</feature>
<comment type="caution">
    <text evidence="3">The sequence shown here is derived from an EMBL/GenBank/DDBJ whole genome shotgun (WGS) entry which is preliminary data.</text>
</comment>
<dbReference type="Proteomes" id="UP000681720">
    <property type="component" value="Unassembled WGS sequence"/>
</dbReference>
<evidence type="ECO:0000313" key="4">
    <source>
        <dbReference type="Proteomes" id="UP000681720"/>
    </source>
</evidence>
<reference evidence="3" key="1">
    <citation type="submission" date="2021-02" db="EMBL/GenBank/DDBJ databases">
        <authorList>
            <person name="Nowell W R."/>
        </authorList>
    </citation>
    <scope>NUCLEOTIDE SEQUENCE</scope>
</reference>
<proteinExistence type="predicted"/>
<evidence type="ECO:0000256" key="1">
    <source>
        <dbReference type="SAM" id="MobiDB-lite"/>
    </source>
</evidence>
<feature type="compositionally biased region" description="Low complexity" evidence="1">
    <location>
        <begin position="1"/>
        <end position="23"/>
    </location>
</feature>
<feature type="non-terminal residue" evidence="3">
    <location>
        <position position="103"/>
    </location>
</feature>
<evidence type="ECO:0000313" key="2">
    <source>
        <dbReference type="EMBL" id="CAF4208995.1"/>
    </source>
</evidence>
<dbReference type="EMBL" id="CAJOBJ010022934">
    <property type="protein sequence ID" value="CAF4226408.1"/>
    <property type="molecule type" value="Genomic_DNA"/>
</dbReference>
<dbReference type="Proteomes" id="UP000676336">
    <property type="component" value="Unassembled WGS sequence"/>
</dbReference>
<evidence type="ECO:0000313" key="3">
    <source>
        <dbReference type="EMBL" id="CAF4226408.1"/>
    </source>
</evidence>
<dbReference type="EMBL" id="CAJOBI010019855">
    <property type="protein sequence ID" value="CAF4208995.1"/>
    <property type="molecule type" value="Genomic_DNA"/>
</dbReference>
<gene>
    <name evidence="3" type="ORF">GIL414_LOCUS22636</name>
    <name evidence="2" type="ORF">SMN809_LOCUS22226</name>
</gene>